<reference evidence="2 3" key="1">
    <citation type="submission" date="2021-01" db="EMBL/GenBank/DDBJ databases">
        <title>Whole genome shotgun sequence of Planotetraspora kaengkrachanensis NBRC 104272.</title>
        <authorList>
            <person name="Komaki H."/>
            <person name="Tamura T."/>
        </authorList>
    </citation>
    <scope>NUCLEOTIDE SEQUENCE [LARGE SCALE GENOMIC DNA]</scope>
    <source>
        <strain evidence="2 3">NBRC 104272</strain>
    </source>
</reference>
<evidence type="ECO:0000313" key="2">
    <source>
        <dbReference type="EMBL" id="GIG84625.1"/>
    </source>
</evidence>
<gene>
    <name evidence="2" type="ORF">Pka01_77520</name>
</gene>
<evidence type="ECO:0000256" key="1">
    <source>
        <dbReference type="SAM" id="Phobius"/>
    </source>
</evidence>
<sequence>MGQVGALLYLVLEPRPLWWGPEEREPMDPLIGGFVGFGLALCLMAVIGLI</sequence>
<keyword evidence="1" id="KW-1133">Transmembrane helix</keyword>
<proteinExistence type="predicted"/>
<keyword evidence="1" id="KW-0472">Membrane</keyword>
<comment type="caution">
    <text evidence="2">The sequence shown here is derived from an EMBL/GenBank/DDBJ whole genome shotgun (WGS) entry which is preliminary data.</text>
</comment>
<name>A0A8J3VB90_9ACTN</name>
<dbReference type="EMBL" id="BONV01000055">
    <property type="protein sequence ID" value="GIG84625.1"/>
    <property type="molecule type" value="Genomic_DNA"/>
</dbReference>
<dbReference type="RefSeq" id="WP_203887889.1">
    <property type="nucleotide sequence ID" value="NZ_BAABHH010000037.1"/>
</dbReference>
<organism evidence="2 3">
    <name type="scientific">Planotetraspora kaengkrachanensis</name>
    <dbReference type="NCBI Taxonomy" id="575193"/>
    <lineage>
        <taxon>Bacteria</taxon>
        <taxon>Bacillati</taxon>
        <taxon>Actinomycetota</taxon>
        <taxon>Actinomycetes</taxon>
        <taxon>Streptosporangiales</taxon>
        <taxon>Streptosporangiaceae</taxon>
        <taxon>Planotetraspora</taxon>
    </lineage>
</organism>
<keyword evidence="1" id="KW-0812">Transmembrane</keyword>
<dbReference type="AlphaFoldDB" id="A0A8J3VB90"/>
<accession>A0A8J3VB90</accession>
<feature type="transmembrane region" description="Helical" evidence="1">
    <location>
        <begin position="30"/>
        <end position="49"/>
    </location>
</feature>
<dbReference type="Proteomes" id="UP000630097">
    <property type="component" value="Unassembled WGS sequence"/>
</dbReference>
<protein>
    <submittedName>
        <fullName evidence="2">Uncharacterized protein</fullName>
    </submittedName>
</protein>
<keyword evidence="3" id="KW-1185">Reference proteome</keyword>
<evidence type="ECO:0000313" key="3">
    <source>
        <dbReference type="Proteomes" id="UP000630097"/>
    </source>
</evidence>